<comment type="caution">
    <text evidence="1">The sequence shown here is derived from an EMBL/GenBank/DDBJ whole genome shotgun (WGS) entry which is preliminary data.</text>
</comment>
<proteinExistence type="predicted"/>
<organism evidence="1 2">
    <name type="scientific">Segatella copri</name>
    <dbReference type="NCBI Taxonomy" id="165179"/>
    <lineage>
        <taxon>Bacteria</taxon>
        <taxon>Pseudomonadati</taxon>
        <taxon>Bacteroidota</taxon>
        <taxon>Bacteroidia</taxon>
        <taxon>Bacteroidales</taxon>
        <taxon>Prevotellaceae</taxon>
        <taxon>Segatella</taxon>
    </lineage>
</organism>
<dbReference type="Pfam" id="PF14386">
    <property type="entry name" value="DUF4417"/>
    <property type="match status" value="1"/>
</dbReference>
<dbReference type="EMBL" id="JAPDVH010000001">
    <property type="protein sequence ID" value="MCW4154047.1"/>
    <property type="molecule type" value="Genomic_DNA"/>
</dbReference>
<protein>
    <submittedName>
        <fullName evidence="1">DUF4417 domain-containing protein</fullName>
    </submittedName>
</protein>
<accession>A0AAW5UQ79</accession>
<name>A0AAW5UQ79_9BACT</name>
<sequence>MYNGELYIPDCLFPTDNPLEIPCLLSDVQPQYIEIPFYCFGEQARTTNMNGRGTLHFYTDDYRFRSIYEKPEKILKYNPGSIIEPNFSLSNDTPIAFGMQAIYKKRFLARAMQEKGIGVFVDLNVAPKFYKLNLMGVPKVTHHSPQEGVQTD</sequence>
<dbReference type="InterPro" id="IPR025530">
    <property type="entry name" value="DUF4417"/>
</dbReference>
<dbReference type="AlphaFoldDB" id="A0AAW5UQ79"/>
<reference evidence="1" key="1">
    <citation type="submission" date="2022-11" db="EMBL/GenBank/DDBJ databases">
        <title>Genomic repertoires linked with pathogenic potency of arthritogenic Prevotella copri isolated from the gut of rheumatoid arthritis patients.</title>
        <authorList>
            <person name="Nii T."/>
            <person name="Maeda Y."/>
            <person name="Motooka D."/>
            <person name="Naito M."/>
            <person name="Matsumoto Y."/>
            <person name="Ogawa T."/>
            <person name="Oguro-Igashira E."/>
            <person name="Kishikawa T."/>
            <person name="Yamashita M."/>
            <person name="Koizumi S."/>
            <person name="Kurakawa T."/>
            <person name="Okumura R."/>
            <person name="Kayama H."/>
            <person name="Murakami M."/>
            <person name="Sakaguchi T."/>
            <person name="Das B."/>
            <person name="Nakamura S."/>
            <person name="Okada Y."/>
            <person name="Kumanogoh A."/>
            <person name="Takeda K."/>
        </authorList>
    </citation>
    <scope>NUCLEOTIDE SEQUENCE</scope>
    <source>
        <strain evidence="1">H012_8</strain>
    </source>
</reference>
<evidence type="ECO:0000313" key="1">
    <source>
        <dbReference type="EMBL" id="MCW4154047.1"/>
    </source>
</evidence>
<gene>
    <name evidence="1" type="ORF">ONT23_00520</name>
</gene>
<dbReference type="Proteomes" id="UP001209168">
    <property type="component" value="Unassembled WGS sequence"/>
</dbReference>
<dbReference type="RefSeq" id="WP_264898403.1">
    <property type="nucleotide sequence ID" value="NZ_JAPDVH010000001.1"/>
</dbReference>
<evidence type="ECO:0000313" key="2">
    <source>
        <dbReference type="Proteomes" id="UP001209168"/>
    </source>
</evidence>